<reference evidence="4" key="1">
    <citation type="journal article" date="2019" name="Int. J. Syst. Evol. Microbiol.">
        <title>The Global Catalogue of Microorganisms (GCM) 10K type strain sequencing project: providing services to taxonomists for standard genome sequencing and annotation.</title>
        <authorList>
            <consortium name="The Broad Institute Genomics Platform"/>
            <consortium name="The Broad Institute Genome Sequencing Center for Infectious Disease"/>
            <person name="Wu L."/>
            <person name="Ma J."/>
        </authorList>
    </citation>
    <scope>NUCLEOTIDE SEQUENCE [LARGE SCALE GENOMIC DNA]</scope>
    <source>
        <strain evidence="4">JCM 16022</strain>
    </source>
</reference>
<dbReference type="InterPro" id="IPR025442">
    <property type="entry name" value="DUF4185"/>
</dbReference>
<dbReference type="Pfam" id="PF13810">
    <property type="entry name" value="DUF4185"/>
    <property type="match status" value="1"/>
</dbReference>
<evidence type="ECO:0000313" key="3">
    <source>
        <dbReference type="EMBL" id="GAA2155208.1"/>
    </source>
</evidence>
<dbReference type="RefSeq" id="WP_344157304.1">
    <property type="nucleotide sequence ID" value="NZ_BAAAQR010000017.1"/>
</dbReference>
<evidence type="ECO:0000313" key="4">
    <source>
        <dbReference type="Proteomes" id="UP001501771"/>
    </source>
</evidence>
<accession>A0ABP5M1W0</accession>
<sequence length="382" mass="40890">MTSRARGAVVLAAGLALLLGGCTGSDGTDKSPRPGNAVPHLAPRCPPPPAHRTKPTVAELNKLGASVDLPGWQAGDIGASGRLSDGRLVWLFGDTTRTKLEPPIVANSMLVSSGRCVSQLVTKEKGPVIPDVSPNVVRWPMSVAVGRSQGHDVVLVLCSRIDRGHSGSFGFTFLGTTAAVFTVEDGQAPQPDKVVDITPDSRNQEQVNWGAASTVHGRWFYVYGTRLTGQQYDFGRELYLARTPAADPGNRKRWQVWDGSGWSSKPPQAVAVLPSQGGVSQTLSVDSLGGQWVAVSKRDGDISDFVYKWTAPNPWGPWTPVKELKAPGGFDTGNLKYAPLAHPEVPLKSGDLLVSISRNTTDLQRLLKDPEIGRPEFVALPR</sequence>
<organism evidence="3 4">
    <name type="scientific">Nocardioides koreensis</name>
    <dbReference type="NCBI Taxonomy" id="433651"/>
    <lineage>
        <taxon>Bacteria</taxon>
        <taxon>Bacillati</taxon>
        <taxon>Actinomycetota</taxon>
        <taxon>Actinomycetes</taxon>
        <taxon>Propionibacteriales</taxon>
        <taxon>Nocardioidaceae</taxon>
        <taxon>Nocardioides</taxon>
    </lineage>
</organism>
<name>A0ABP5M1W0_9ACTN</name>
<feature type="domain" description="DUF4185" evidence="2">
    <location>
        <begin position="211"/>
        <end position="357"/>
    </location>
</feature>
<dbReference type="PROSITE" id="PS51257">
    <property type="entry name" value="PROKAR_LIPOPROTEIN"/>
    <property type="match status" value="1"/>
</dbReference>
<evidence type="ECO:0000256" key="1">
    <source>
        <dbReference type="SAM" id="MobiDB-lite"/>
    </source>
</evidence>
<proteinExistence type="predicted"/>
<evidence type="ECO:0000259" key="2">
    <source>
        <dbReference type="Pfam" id="PF13810"/>
    </source>
</evidence>
<dbReference type="EMBL" id="BAAAQR010000017">
    <property type="protein sequence ID" value="GAA2155208.1"/>
    <property type="molecule type" value="Genomic_DNA"/>
</dbReference>
<gene>
    <name evidence="3" type="ORF">GCM10009844_42000</name>
</gene>
<keyword evidence="4" id="KW-1185">Reference proteome</keyword>
<comment type="caution">
    <text evidence="3">The sequence shown here is derived from an EMBL/GenBank/DDBJ whole genome shotgun (WGS) entry which is preliminary data.</text>
</comment>
<dbReference type="Proteomes" id="UP001501771">
    <property type="component" value="Unassembled WGS sequence"/>
</dbReference>
<protein>
    <recommendedName>
        <fullName evidence="2">DUF4185 domain-containing protein</fullName>
    </recommendedName>
</protein>
<feature type="region of interest" description="Disordered" evidence="1">
    <location>
        <begin position="26"/>
        <end position="53"/>
    </location>
</feature>